<dbReference type="CDD" id="cd05930">
    <property type="entry name" value="A_NRPS"/>
    <property type="match status" value="1"/>
</dbReference>
<dbReference type="InterPro" id="IPR020845">
    <property type="entry name" value="AMP-binding_CS"/>
</dbReference>
<organism evidence="2 3">
    <name type="scientific">Noviherbaspirillum humi</name>
    <dbReference type="NCBI Taxonomy" id="1688639"/>
    <lineage>
        <taxon>Bacteria</taxon>
        <taxon>Pseudomonadati</taxon>
        <taxon>Pseudomonadota</taxon>
        <taxon>Betaproteobacteria</taxon>
        <taxon>Burkholderiales</taxon>
        <taxon>Oxalobacteraceae</taxon>
        <taxon>Noviherbaspirillum</taxon>
    </lineage>
</organism>
<dbReference type="InterPro" id="IPR042099">
    <property type="entry name" value="ANL_N_sf"/>
</dbReference>
<dbReference type="Proteomes" id="UP000198284">
    <property type="component" value="Unassembled WGS sequence"/>
</dbReference>
<name>A0A239FBN6_9BURK</name>
<dbReference type="SUPFAM" id="SSF56801">
    <property type="entry name" value="Acetyl-CoA synthetase-like"/>
    <property type="match status" value="1"/>
</dbReference>
<dbReference type="GO" id="GO:0043041">
    <property type="term" value="P:amino acid activation for nonribosomal peptide biosynthetic process"/>
    <property type="evidence" value="ECO:0007669"/>
    <property type="project" value="TreeGrafter"/>
</dbReference>
<dbReference type="GO" id="GO:0044550">
    <property type="term" value="P:secondary metabolite biosynthetic process"/>
    <property type="evidence" value="ECO:0007669"/>
    <property type="project" value="TreeGrafter"/>
</dbReference>
<dbReference type="InterPro" id="IPR036736">
    <property type="entry name" value="ACP-like_sf"/>
</dbReference>
<dbReference type="FunFam" id="3.40.50.980:FF:000001">
    <property type="entry name" value="Non-ribosomal peptide synthetase"/>
    <property type="match status" value="1"/>
</dbReference>
<dbReference type="Pfam" id="PF00550">
    <property type="entry name" value="PP-binding"/>
    <property type="match status" value="1"/>
</dbReference>
<dbReference type="Gene3D" id="1.10.1200.10">
    <property type="entry name" value="ACP-like"/>
    <property type="match status" value="1"/>
</dbReference>
<dbReference type="EMBL" id="FZOT01000003">
    <property type="protein sequence ID" value="SNS53723.1"/>
    <property type="molecule type" value="Genomic_DNA"/>
</dbReference>
<dbReference type="GO" id="GO:0005737">
    <property type="term" value="C:cytoplasm"/>
    <property type="evidence" value="ECO:0007669"/>
    <property type="project" value="TreeGrafter"/>
</dbReference>
<dbReference type="PROSITE" id="PS00455">
    <property type="entry name" value="AMP_BINDING"/>
    <property type="match status" value="1"/>
</dbReference>
<dbReference type="PANTHER" id="PTHR45527">
    <property type="entry name" value="NONRIBOSOMAL PEPTIDE SYNTHETASE"/>
    <property type="match status" value="1"/>
</dbReference>
<evidence type="ECO:0000313" key="3">
    <source>
        <dbReference type="Proteomes" id="UP000198284"/>
    </source>
</evidence>
<dbReference type="Pfam" id="PF13193">
    <property type="entry name" value="AMP-binding_C"/>
    <property type="match status" value="1"/>
</dbReference>
<dbReference type="RefSeq" id="WP_089398750.1">
    <property type="nucleotide sequence ID" value="NZ_FZOT01000003.1"/>
</dbReference>
<dbReference type="InterPro" id="IPR000873">
    <property type="entry name" value="AMP-dep_synth/lig_dom"/>
</dbReference>
<dbReference type="AlphaFoldDB" id="A0A239FBN6"/>
<gene>
    <name evidence="2" type="ORF">SAMN06265795_103260</name>
</gene>
<dbReference type="GO" id="GO:0031177">
    <property type="term" value="F:phosphopantetheine binding"/>
    <property type="evidence" value="ECO:0007669"/>
    <property type="project" value="TreeGrafter"/>
</dbReference>
<dbReference type="NCBIfam" id="TIGR01733">
    <property type="entry name" value="AA-adenyl-dom"/>
    <property type="match status" value="1"/>
</dbReference>
<dbReference type="Gene3D" id="3.40.50.12780">
    <property type="entry name" value="N-terminal domain of ligase-like"/>
    <property type="match status" value="1"/>
</dbReference>
<dbReference type="InterPro" id="IPR045851">
    <property type="entry name" value="AMP-bd_C_sf"/>
</dbReference>
<reference evidence="2 3" key="1">
    <citation type="submission" date="2017-06" db="EMBL/GenBank/DDBJ databases">
        <authorList>
            <person name="Kim H.J."/>
            <person name="Triplett B.A."/>
        </authorList>
    </citation>
    <scope>NUCLEOTIDE SEQUENCE [LARGE SCALE GENOMIC DNA]</scope>
    <source>
        <strain evidence="2 3">U15</strain>
    </source>
</reference>
<dbReference type="Pfam" id="PF00501">
    <property type="entry name" value="AMP-binding"/>
    <property type="match status" value="1"/>
</dbReference>
<keyword evidence="3" id="KW-1185">Reference proteome</keyword>
<protein>
    <submittedName>
        <fullName evidence="2">Amino acid adenylation domain-containing protein</fullName>
    </submittedName>
</protein>
<evidence type="ECO:0000259" key="1">
    <source>
        <dbReference type="PROSITE" id="PS50075"/>
    </source>
</evidence>
<dbReference type="PROSITE" id="PS50075">
    <property type="entry name" value="CARRIER"/>
    <property type="match status" value="1"/>
</dbReference>
<feature type="domain" description="Carrier" evidence="1">
    <location>
        <begin position="909"/>
        <end position="993"/>
    </location>
</feature>
<accession>A0A239FBN6</accession>
<evidence type="ECO:0000313" key="2">
    <source>
        <dbReference type="EMBL" id="SNS53723.1"/>
    </source>
</evidence>
<dbReference type="InterPro" id="IPR009081">
    <property type="entry name" value="PP-bd_ACP"/>
</dbReference>
<dbReference type="Gene3D" id="3.30.300.30">
    <property type="match status" value="1"/>
</dbReference>
<dbReference type="InterPro" id="IPR010071">
    <property type="entry name" value="AA_adenyl_dom"/>
</dbReference>
<sequence length="1002" mass="108083">MSVLKKMSPLEKIYFSLANSFAPFAIQLWIQADTLPALPALEQALACAAAANPGARLMQRNLSWQDTGIAPRVRSIPSGTPFSLSHPVLHEGLCDLPSPAIEVLYWPGAGLIFRCSHALMDAGGLLFFARETFRALRAEPLSGSEWTRSDRDYLAGLERRKRAPMLRPECNSPLGAPSRRSGYVWEQRSLPGQYPALGARLVSELDAMARKHRAGACTRIMLPVDLRRVDGALRSTRNFSRPLFLGLSAPASWSALHARVLNALERREECVSPSVAEDLLARLPSSVIAACIRRLHDWQVGNDRYLVSAVVSSLGDVSLASFSMPGFSPHSLRMLPFDTPGAGLTLITMQHENGTEIAASAPAATGSDGRLSAALDHLCNALERKKYSLGVPPECSFHPLPSEGPTAALPAGLTLPHLIAQQAAAHPQRIALRDGDISITYAELETRSVACAGALRAAGVNAGDRVALYSTKSAHTIVALLGILRSGAAFVPIDPAWPQKRMNMVLEDCRPACFVTSHAGAASHDVPCIAMTELMQSEPRAAFDPAECLPESVAYVLYTSGSTGKPKGVVVGHRSVTNYILWARDAYLKEMSSPAVFPFFTSLAFDLTLTALFVPLASGGEVRVFSQNGVLDTLRAILADRSVNAVKLTPSHLSVMAELGLASSGLQTFVVGGEALPAHLASVVCDQLQGHADIFNEYGPTEATVGCIVHRFDRKSDTTPIVPIGLPIMNTQVLLLDDPGSPAPDGKVGEICLAGDCLALGYLDRSQEANRYCEHPFRVGERIYRTGDRAQRRADGTLLYVGRIDDQVKVRGYRVELGEIEAMIAASGLCRGCAVLSGDIRAGAGLIAFVAWRAGDEEAALREWLESSLPHYMIPARIIAIDEIPLNVNGKVDKARLLLDASTQNALPVTCTPLETGLIEIVTELIPRLGKTVDPEESLLELGLDSLQTMLLMTHAARRFLTESSQQAFFDSLDDFLGDPTVRHLAIIIDRLRENPVCKVLS</sequence>
<proteinExistence type="predicted"/>
<dbReference type="OrthoDB" id="6297021at2"/>
<dbReference type="PANTHER" id="PTHR45527:SF1">
    <property type="entry name" value="FATTY ACID SYNTHASE"/>
    <property type="match status" value="1"/>
</dbReference>
<dbReference type="InterPro" id="IPR025110">
    <property type="entry name" value="AMP-bd_C"/>
</dbReference>